<keyword evidence="2" id="KW-1185">Reference proteome</keyword>
<sequence length="95" mass="10332">MGIMKIRALDSCLNLNSLNSYVSCLCSPLFLSLQFSSYQSQSVVIQECSLQLPATSETAISLHFLTKRWVAATTNSHCAMTDGTLQAMVKVVNLG</sequence>
<evidence type="ECO:0000313" key="2">
    <source>
        <dbReference type="Proteomes" id="UP001642487"/>
    </source>
</evidence>
<reference evidence="1 2" key="1">
    <citation type="submission" date="2024-03" db="EMBL/GenBank/DDBJ databases">
        <authorList>
            <person name="Gkanogiannis A."/>
            <person name="Becerra Lopez-Lavalle L."/>
        </authorList>
    </citation>
    <scope>NUCLEOTIDE SEQUENCE [LARGE SCALE GENOMIC DNA]</scope>
</reference>
<proteinExistence type="predicted"/>
<dbReference type="EMBL" id="OZ021739">
    <property type="protein sequence ID" value="CAK9322201.1"/>
    <property type="molecule type" value="Genomic_DNA"/>
</dbReference>
<name>A0ABP0YPB3_9ROSI</name>
<organism evidence="1 2">
    <name type="scientific">Citrullus colocynthis</name>
    <name type="common">colocynth</name>
    <dbReference type="NCBI Taxonomy" id="252529"/>
    <lineage>
        <taxon>Eukaryota</taxon>
        <taxon>Viridiplantae</taxon>
        <taxon>Streptophyta</taxon>
        <taxon>Embryophyta</taxon>
        <taxon>Tracheophyta</taxon>
        <taxon>Spermatophyta</taxon>
        <taxon>Magnoliopsida</taxon>
        <taxon>eudicotyledons</taxon>
        <taxon>Gunneridae</taxon>
        <taxon>Pentapetalae</taxon>
        <taxon>rosids</taxon>
        <taxon>fabids</taxon>
        <taxon>Cucurbitales</taxon>
        <taxon>Cucurbitaceae</taxon>
        <taxon>Benincaseae</taxon>
        <taxon>Citrullus</taxon>
    </lineage>
</organism>
<accession>A0ABP0YPB3</accession>
<feature type="non-terminal residue" evidence="1">
    <location>
        <position position="95"/>
    </location>
</feature>
<gene>
    <name evidence="1" type="ORF">CITCOLO1_LOCUS14338</name>
</gene>
<protein>
    <submittedName>
        <fullName evidence="1">Uncharacterized protein</fullName>
    </submittedName>
</protein>
<dbReference type="Proteomes" id="UP001642487">
    <property type="component" value="Chromosome 5"/>
</dbReference>
<evidence type="ECO:0000313" key="1">
    <source>
        <dbReference type="EMBL" id="CAK9322201.1"/>
    </source>
</evidence>